<dbReference type="InterPro" id="IPR003148">
    <property type="entry name" value="RCK_N"/>
</dbReference>
<evidence type="ECO:0000256" key="26">
    <source>
        <dbReference type="PROSITE-ProRule" id="PRU10141"/>
    </source>
</evidence>
<dbReference type="Pfam" id="PF02149">
    <property type="entry name" value="KA1"/>
    <property type="match status" value="1"/>
</dbReference>
<keyword evidence="18 28" id="KW-1133">Transmembrane helix</keyword>
<evidence type="ECO:0000256" key="27">
    <source>
        <dbReference type="SAM" id="MobiDB-lite"/>
    </source>
</evidence>
<evidence type="ECO:0000256" key="28">
    <source>
        <dbReference type="SAM" id="Phobius"/>
    </source>
</evidence>
<evidence type="ECO:0000313" key="32">
    <source>
        <dbReference type="EMBL" id="VDL60881.1"/>
    </source>
</evidence>
<reference evidence="32 33" key="2">
    <citation type="submission" date="2018-11" db="EMBL/GenBank/DDBJ databases">
        <authorList>
            <consortium name="Pathogen Informatics"/>
        </authorList>
    </citation>
    <scope>NUCLEOTIDE SEQUENCE [LARGE SCALE GENOMIC DNA]</scope>
</reference>
<keyword evidence="11" id="KW-0418">Kinase</keyword>
<dbReference type="Gene3D" id="1.10.510.10">
    <property type="entry name" value="Transferase(Phosphotransferase) domain 1"/>
    <property type="match status" value="1"/>
</dbReference>
<feature type="transmembrane region" description="Helical" evidence="28">
    <location>
        <begin position="304"/>
        <end position="321"/>
    </location>
</feature>
<evidence type="ECO:0000256" key="14">
    <source>
        <dbReference type="ARBA" id="ARBA00022840"/>
    </source>
</evidence>
<dbReference type="InterPro" id="IPR005821">
    <property type="entry name" value="Ion_trans_dom"/>
</dbReference>
<keyword evidence="15" id="KW-0460">Magnesium</keyword>
<evidence type="ECO:0000256" key="12">
    <source>
        <dbReference type="ARBA" id="ARBA00022826"/>
    </source>
</evidence>
<evidence type="ECO:0000256" key="21">
    <source>
        <dbReference type="ARBA" id="ARBA00023303"/>
    </source>
</evidence>
<evidence type="ECO:0000256" key="11">
    <source>
        <dbReference type="ARBA" id="ARBA00022777"/>
    </source>
</evidence>
<evidence type="ECO:0000259" key="29">
    <source>
        <dbReference type="PROSITE" id="PS50011"/>
    </source>
</evidence>
<dbReference type="GO" id="GO:0060072">
    <property type="term" value="F:large conductance calcium-activated potassium channel activity"/>
    <property type="evidence" value="ECO:0007669"/>
    <property type="project" value="TreeGrafter"/>
</dbReference>
<dbReference type="SUPFAM" id="SSF103243">
    <property type="entry name" value="KA1-like"/>
    <property type="match status" value="1"/>
</dbReference>
<evidence type="ECO:0000256" key="6">
    <source>
        <dbReference type="ARBA" id="ARBA00022538"/>
    </source>
</evidence>
<dbReference type="Pfam" id="PF22614">
    <property type="entry name" value="Slo-like_RCK"/>
    <property type="match status" value="2"/>
</dbReference>
<feature type="transmembrane region" description="Helical" evidence="28">
    <location>
        <begin position="241"/>
        <end position="259"/>
    </location>
</feature>
<comment type="catalytic activity">
    <reaction evidence="25">
        <text>L-seryl-[protein] + ATP = O-phospho-L-seryl-[protein] + ADP + H(+)</text>
        <dbReference type="Rhea" id="RHEA:17989"/>
        <dbReference type="Rhea" id="RHEA-COMP:9863"/>
        <dbReference type="Rhea" id="RHEA-COMP:11604"/>
        <dbReference type="ChEBI" id="CHEBI:15378"/>
        <dbReference type="ChEBI" id="CHEBI:29999"/>
        <dbReference type="ChEBI" id="CHEBI:30616"/>
        <dbReference type="ChEBI" id="CHEBI:83421"/>
        <dbReference type="ChEBI" id="CHEBI:456216"/>
        <dbReference type="EC" id="2.7.11.1"/>
    </reaction>
</comment>
<dbReference type="WBParaSite" id="HDID_0000856501-mRNA-1">
    <property type="protein sequence ID" value="HDID_0000856501-mRNA-1"/>
    <property type="gene ID" value="HDID_0000856501"/>
</dbReference>
<evidence type="ECO:0000256" key="24">
    <source>
        <dbReference type="ARBA" id="ARBA00047899"/>
    </source>
</evidence>
<evidence type="ECO:0000259" key="30">
    <source>
        <dbReference type="PROSITE" id="PS50032"/>
    </source>
</evidence>
<keyword evidence="9" id="KW-0479">Metal-binding</keyword>
<feature type="transmembrane region" description="Helical" evidence="28">
    <location>
        <begin position="157"/>
        <end position="173"/>
    </location>
</feature>
<feature type="region of interest" description="Disordered" evidence="27">
    <location>
        <begin position="1610"/>
        <end position="1660"/>
    </location>
</feature>
<dbReference type="PANTHER" id="PTHR10027">
    <property type="entry name" value="CALCIUM-ACTIVATED POTASSIUM CHANNEL ALPHA CHAIN"/>
    <property type="match status" value="1"/>
</dbReference>
<dbReference type="InterPro" id="IPR011009">
    <property type="entry name" value="Kinase-like_dom_sf"/>
</dbReference>
<dbReference type="PROSITE" id="PS50032">
    <property type="entry name" value="KA1"/>
    <property type="match status" value="1"/>
</dbReference>
<comment type="catalytic activity">
    <reaction evidence="24">
        <text>L-threonyl-[protein] + ATP = O-phospho-L-threonyl-[protein] + ADP + H(+)</text>
        <dbReference type="Rhea" id="RHEA:46608"/>
        <dbReference type="Rhea" id="RHEA-COMP:11060"/>
        <dbReference type="Rhea" id="RHEA-COMP:11605"/>
        <dbReference type="ChEBI" id="CHEBI:15378"/>
        <dbReference type="ChEBI" id="CHEBI:30013"/>
        <dbReference type="ChEBI" id="CHEBI:30616"/>
        <dbReference type="ChEBI" id="CHEBI:61977"/>
        <dbReference type="ChEBI" id="CHEBI:456216"/>
        <dbReference type="EC" id="2.7.11.1"/>
    </reaction>
</comment>
<dbReference type="GO" id="GO:0034702">
    <property type="term" value="C:monoatomic ion channel complex"/>
    <property type="evidence" value="ECO:0007669"/>
    <property type="project" value="UniProtKB-KW"/>
</dbReference>
<dbReference type="GO" id="GO:0046872">
    <property type="term" value="F:metal ion binding"/>
    <property type="evidence" value="ECO:0007669"/>
    <property type="project" value="UniProtKB-KW"/>
</dbReference>
<keyword evidence="19" id="KW-0406">Ion transport</keyword>
<dbReference type="PANTHER" id="PTHR10027:SF33">
    <property type="entry name" value="CALCIUM-ACTIVATED POTASSIUM CHANNEL SUBUNIT ALPHA-1-RELATED"/>
    <property type="match status" value="1"/>
</dbReference>
<dbReference type="Gene3D" id="3.40.50.720">
    <property type="entry name" value="NAD(P)-binding Rossmann-like Domain"/>
    <property type="match status" value="2"/>
</dbReference>
<dbReference type="FunFam" id="3.30.200.20:FF:000003">
    <property type="entry name" value="Non-specific serine/threonine protein kinase"/>
    <property type="match status" value="1"/>
</dbReference>
<feature type="domain" description="Protein kinase" evidence="29">
    <location>
        <begin position="1294"/>
        <end position="1546"/>
    </location>
</feature>
<dbReference type="Gene3D" id="1.10.287.70">
    <property type="match status" value="1"/>
</dbReference>
<dbReference type="Pfam" id="PF00069">
    <property type="entry name" value="Pkinase"/>
    <property type="match status" value="1"/>
</dbReference>
<feature type="compositionally biased region" description="Polar residues" evidence="27">
    <location>
        <begin position="1218"/>
        <end position="1227"/>
    </location>
</feature>
<protein>
    <recommendedName>
        <fullName evidence="2">non-specific serine/threonine protein kinase</fullName>
        <ecNumber evidence="2">2.7.11.1</ecNumber>
    </recommendedName>
    <alternativeName>
        <fullName evidence="22">BK channel</fullName>
    </alternativeName>
</protein>
<evidence type="ECO:0000256" key="15">
    <source>
        <dbReference type="ARBA" id="ARBA00022842"/>
    </source>
</evidence>
<dbReference type="InterPro" id="IPR000719">
    <property type="entry name" value="Prot_kinase_dom"/>
</dbReference>
<feature type="region of interest" description="Disordered" evidence="27">
    <location>
        <begin position="1218"/>
        <end position="1282"/>
    </location>
</feature>
<name>A0A158QFA1_HYMDI</name>
<reference evidence="34" key="1">
    <citation type="submission" date="2016-04" db="UniProtKB">
        <authorList>
            <consortium name="WormBaseParasite"/>
        </authorList>
    </citation>
    <scope>IDENTIFICATION</scope>
</reference>
<dbReference type="SUPFAM" id="SSF51735">
    <property type="entry name" value="NAD(P)-binding Rossmann-fold domains"/>
    <property type="match status" value="1"/>
</dbReference>
<feature type="domain" description="RCK N-terminal" evidence="31">
    <location>
        <begin position="344"/>
        <end position="490"/>
    </location>
</feature>
<feature type="transmembrane region" description="Helical" evidence="28">
    <location>
        <begin position="26"/>
        <end position="54"/>
    </location>
</feature>
<evidence type="ECO:0000256" key="22">
    <source>
        <dbReference type="ARBA" id="ARBA00029579"/>
    </source>
</evidence>
<dbReference type="Gene3D" id="3.30.310.80">
    <property type="entry name" value="Kinase associated domain 1, KA1"/>
    <property type="match status" value="1"/>
</dbReference>
<dbReference type="SUPFAM" id="SSF56112">
    <property type="entry name" value="Protein kinase-like (PK-like)"/>
    <property type="match status" value="1"/>
</dbReference>
<evidence type="ECO:0000256" key="13">
    <source>
        <dbReference type="ARBA" id="ARBA00022837"/>
    </source>
</evidence>
<keyword evidence="4" id="KW-1003">Cell membrane</keyword>
<dbReference type="FunFam" id="1.10.510.10:FF:000002">
    <property type="entry name" value="Non-specific serine/threonine protein kinase"/>
    <property type="match status" value="1"/>
</dbReference>
<feature type="compositionally biased region" description="Polar residues" evidence="27">
    <location>
        <begin position="2006"/>
        <end position="2026"/>
    </location>
</feature>
<evidence type="ECO:0000256" key="7">
    <source>
        <dbReference type="ARBA" id="ARBA00022679"/>
    </source>
</evidence>
<dbReference type="Pfam" id="PF00520">
    <property type="entry name" value="Ion_trans"/>
    <property type="match status" value="1"/>
</dbReference>
<feature type="transmembrane region" description="Helical" evidence="28">
    <location>
        <begin position="208"/>
        <end position="229"/>
    </location>
</feature>
<dbReference type="InterPro" id="IPR047871">
    <property type="entry name" value="K_chnl_Slo-like"/>
</dbReference>
<keyword evidence="16" id="KW-0851">Voltage-gated channel</keyword>
<dbReference type="Pfam" id="PF21014">
    <property type="entry name" value="Slowpoke_C"/>
    <property type="match status" value="1"/>
</dbReference>
<evidence type="ECO:0000256" key="18">
    <source>
        <dbReference type="ARBA" id="ARBA00022989"/>
    </source>
</evidence>
<feature type="transmembrane region" description="Helical" evidence="28">
    <location>
        <begin position="180"/>
        <end position="202"/>
    </location>
</feature>
<evidence type="ECO:0000256" key="19">
    <source>
        <dbReference type="ARBA" id="ARBA00023065"/>
    </source>
</evidence>
<evidence type="ECO:0000256" key="2">
    <source>
        <dbReference type="ARBA" id="ARBA00012513"/>
    </source>
</evidence>
<dbReference type="SUPFAM" id="SSF81324">
    <property type="entry name" value="Voltage-gated potassium channels"/>
    <property type="match status" value="1"/>
</dbReference>
<dbReference type="PROSITE" id="PS00107">
    <property type="entry name" value="PROTEIN_KINASE_ATP"/>
    <property type="match status" value="1"/>
</dbReference>
<evidence type="ECO:0000256" key="5">
    <source>
        <dbReference type="ARBA" id="ARBA00022527"/>
    </source>
</evidence>
<dbReference type="InterPro" id="IPR036291">
    <property type="entry name" value="NAD(P)-bd_dom_sf"/>
</dbReference>
<dbReference type="InterPro" id="IPR028375">
    <property type="entry name" value="KA1/Ssp2_C"/>
</dbReference>
<feature type="region of interest" description="Disordered" evidence="27">
    <location>
        <begin position="1718"/>
        <end position="1884"/>
    </location>
</feature>
<dbReference type="InterPro" id="IPR008271">
    <property type="entry name" value="Ser/Thr_kinase_AS"/>
</dbReference>
<dbReference type="OrthoDB" id="10035564at2759"/>
<accession>A0A158QFA1</accession>
<dbReference type="InterPro" id="IPR048735">
    <property type="entry name" value="Slowpoke-like_C"/>
</dbReference>
<dbReference type="PROSITE" id="PS51201">
    <property type="entry name" value="RCK_N"/>
    <property type="match status" value="2"/>
</dbReference>
<dbReference type="SMART" id="SM00220">
    <property type="entry name" value="S_TKc"/>
    <property type="match status" value="1"/>
</dbReference>
<evidence type="ECO:0000256" key="10">
    <source>
        <dbReference type="ARBA" id="ARBA00022741"/>
    </source>
</evidence>
<feature type="compositionally biased region" description="Low complexity" evidence="27">
    <location>
        <begin position="1869"/>
        <end position="1884"/>
    </location>
</feature>
<dbReference type="InterPro" id="IPR003929">
    <property type="entry name" value="K_chnl_BK_asu"/>
</dbReference>
<proteinExistence type="inferred from homology"/>
<keyword evidence="3" id="KW-0813">Transport</keyword>
<keyword evidence="21" id="KW-0407">Ion channel</keyword>
<dbReference type="InterPro" id="IPR017441">
    <property type="entry name" value="Protein_kinase_ATP_BS"/>
</dbReference>
<dbReference type="PROSITE" id="PS50011">
    <property type="entry name" value="PROTEIN_KINASE_DOM"/>
    <property type="match status" value="1"/>
</dbReference>
<dbReference type="FunFam" id="1.10.287.70:FF:000015">
    <property type="entry name" value="Calcium-activated potassium channel subunit alpha-1 isoform X7"/>
    <property type="match status" value="1"/>
</dbReference>
<dbReference type="FunFam" id="3.40.50.720:FF:000005">
    <property type="entry name" value="calcium-activated potassium channel subunit alpha-1 isoform X6"/>
    <property type="match status" value="1"/>
</dbReference>
<evidence type="ECO:0000313" key="33">
    <source>
        <dbReference type="Proteomes" id="UP000274504"/>
    </source>
</evidence>
<evidence type="ECO:0000256" key="23">
    <source>
        <dbReference type="ARBA" id="ARBA00038181"/>
    </source>
</evidence>
<dbReference type="GO" id="GO:0045211">
    <property type="term" value="C:postsynaptic membrane"/>
    <property type="evidence" value="ECO:0007669"/>
    <property type="project" value="TreeGrafter"/>
</dbReference>
<feature type="transmembrane region" description="Helical" evidence="28">
    <location>
        <begin position="274"/>
        <end position="292"/>
    </location>
</feature>
<evidence type="ECO:0000256" key="20">
    <source>
        <dbReference type="ARBA" id="ARBA00023136"/>
    </source>
</evidence>
<keyword evidence="5" id="KW-0723">Serine/threonine-protein kinase</keyword>
<evidence type="ECO:0000256" key="17">
    <source>
        <dbReference type="ARBA" id="ARBA00022958"/>
    </source>
</evidence>
<sequence>MNYSSYYNLSEGLRPSPLGCTEDRKWYLFIFSSIFVLITGITTVLLVRLILWIYHKTQFPRYHRRRDTFRGRKAKNRNLSHRSSLGEIGTQLKECLGDSLSGQRISGRTIHIVIFIMNAVAFIIYSLDANQLHYEVGRKGLEVCVPISDDPLQKVDLVFNAIFLCYFIIRFIVSEDRLLFWFELYSLVDIFTIPPALLSLYLRRHWLGLRFARCLGLLSLTDVLQYLNIIKSSTSIRLSHLVTFFAGFVISAAGFIHLVENSGDPPLYVNQQNFTYFECLYLTIVTMTTVGYGDFTCQTTTGRAFMVVFILGALAVFTNAVPEIADILDSRTKYGGIYVTRLGKPHLILCGHITFNSVKNFLSDFLHKDREDVVTQIVILDQKAPNLEMEGLLKRYENQVHYFQGSVMVTRDLTRVGLENADACLVLANKYSNDPDAEDATNIMRVISIKNCCANIKVIVQLMQYHNKTYLLNIPNWDWRRGDDAICVAELKLGFLAQNCLAPGFSTLLANLFTMRTYRKASGTEASAAALAGGMNSCWLDDYMEGAGMEMYTEHFSPAFEKMTFAAAAELCFSRLRLLLIAIQSSKGDTAADKSSSSAVGNLDTHVISINPDNATKITANTLGFFIAQSAEEAKRAACFCNRCHANVEMYQVKPCPCVKSGQLNRSKSLFSRLLESSSVAEPVLPAAASSSANCLQQHVVGTSNSSSHFDLAWLARGGGTSMGNHLTWHSGTYHQLLAGTSNLESYKSPGEQAIYPPCQFDTTGMFHWCPERNIKTCLLDEEQPASSKNFNDHIVVCIFADYRSPIIGLRSFIMPLRASNLHLHDLKTVVLIGNLDYIKREWKTIANFPKIWVLPGSPLSKANLRSVNVNLASMCVILSSKSDNTIEDLTLADKEAILCSLNVKAMDFSDMDTLNTEVPIITLRHGSARRDEQANLLKRLPRNRIQNLLPNKNPSQGAPAQQVSDPEVPAVFYRPPRFVSRTGSTIPMATELAFDMNVQFLEQEEEEEGGELFMTQPFACGTAFTISVLDSLMSTAYFNESALTLIRSLVTGGSTPLLEKILAEGAGMRGGTPSSTSQACRERCRLAQLTLTGSTLGKFAVQGTPFEKLFLAALREYGILIIGIYRLLRWCEPDKETPLSYRRFVITNPPPTLPLHPSDWIFCLVPHQHILEPSQVQLIRESVILIVNQIQNGCEKFLFKSLCDLPMRLKMEAGVSGNTALSTKPPSNEEKVNSTECGTKTSKTSSLSPRSNKEDKQSNLSPGKNNLVEGHKDPLPSAGLPVSQVTRRNVGKYKLVRTIGKGNFAKVKLAIHMATGVEVAIKIIKKQNLDWTVNDRLKREVNILQKLNHPNIVRLLEIIENDEVICLVQEYANGGEIFDYLVAHGKMDEKEARAKFRQLVSAIDYCHSKNIVHRDLKAENILLDSELNVKVADFGLANTFVPDQKLTTFCGSPPYAAPELFLGIRYHGPGVDVWSMGVLLFTLVVGHLPFDATDLRELRTKILTVRYNLGKNEVSSDLLALLKKMLVLDPRDRYSLRAIMNDRWLNTGYDALMTPYVEPAQIHLNEVYVEHMIRLGFTETDLVNSVLTPGFDHVFATYSLLPDMLKKQLSGGGRKTEGGRAVGRFIVEPASNDSQISSRRQTPSHVHHRHHGGSGTAGAAGNYSGNYSATSSLPAALKRAFANMGRSLTGQGGGNSSTSSTTAASSNYSTCATATAATAGPSNGSDSKHRKPKDLQPRVAVTPAPVPLSSRQKRASGVTGGRDAGAVPRSHKFDLPGLTTAPSSGGSGHRHRSSYREDVAPIAEEIASGEGESSSVKETVPRSTTTAGEEVVLEGKNLGSSSSQVAPLNKTAEGGADSGGGHQRRGSTDLPQSPQTTSTSHQTTWTRNFLRALGNILQGPSKQASAPTQLIRYGKRQVQTRPREVRSPWGVHVTSSKSASELMAEVKRALKTVKGCQWEADSVWLYLLHCGWSPVLSDPSAPALVTDIETSAVTDTPLVLPTAAVGSSSDTPANTDGPSPTSPVSSDMLQWEMEVCNIPRIHQRAVCLKRIRGSAIQFQKVATQVMATMRI</sequence>
<keyword evidence="7" id="KW-0808">Transferase</keyword>
<keyword evidence="12" id="KW-0631">Potassium channel</keyword>
<keyword evidence="13" id="KW-0106">Calcium</keyword>
<dbReference type="EMBL" id="UYSG01011099">
    <property type="protein sequence ID" value="VDL60881.1"/>
    <property type="molecule type" value="Genomic_DNA"/>
</dbReference>
<keyword evidence="20 28" id="KW-0472">Membrane</keyword>
<feature type="compositionally biased region" description="Polar residues" evidence="27">
    <location>
        <begin position="1235"/>
        <end position="1251"/>
    </location>
</feature>
<feature type="domain" description="KA1" evidence="30">
    <location>
        <begin position="2023"/>
        <end position="2072"/>
    </location>
</feature>
<feature type="compositionally biased region" description="Polar residues" evidence="27">
    <location>
        <begin position="1632"/>
        <end position="1644"/>
    </location>
</feature>
<feature type="region of interest" description="Disordered" evidence="27">
    <location>
        <begin position="2003"/>
        <end position="2026"/>
    </location>
</feature>
<evidence type="ECO:0000256" key="4">
    <source>
        <dbReference type="ARBA" id="ARBA00022475"/>
    </source>
</evidence>
<gene>
    <name evidence="32" type="ORF">HDID_LOCUS8563</name>
</gene>
<dbReference type="GO" id="GO:0005524">
    <property type="term" value="F:ATP binding"/>
    <property type="evidence" value="ECO:0007669"/>
    <property type="project" value="UniProtKB-UniRule"/>
</dbReference>
<dbReference type="PROSITE" id="PS00108">
    <property type="entry name" value="PROTEIN_KINASE_ST"/>
    <property type="match status" value="1"/>
</dbReference>
<evidence type="ECO:0000256" key="8">
    <source>
        <dbReference type="ARBA" id="ARBA00022692"/>
    </source>
</evidence>
<organism evidence="34">
    <name type="scientific">Hymenolepis diminuta</name>
    <name type="common">Rat tapeworm</name>
    <dbReference type="NCBI Taxonomy" id="6216"/>
    <lineage>
        <taxon>Eukaryota</taxon>
        <taxon>Metazoa</taxon>
        <taxon>Spiralia</taxon>
        <taxon>Lophotrochozoa</taxon>
        <taxon>Platyhelminthes</taxon>
        <taxon>Cestoda</taxon>
        <taxon>Eucestoda</taxon>
        <taxon>Cyclophyllidea</taxon>
        <taxon>Hymenolepididae</taxon>
        <taxon>Hymenolepis</taxon>
    </lineage>
</organism>
<dbReference type="PRINTS" id="PR01449">
    <property type="entry name" value="BKCHANNELA"/>
</dbReference>
<keyword evidence="10 26" id="KW-0547">Nucleotide-binding</keyword>
<dbReference type="InterPro" id="IPR001772">
    <property type="entry name" value="KA1_dom"/>
</dbReference>
<feature type="binding site" evidence="26">
    <location>
        <position position="1327"/>
    </location>
    <ligand>
        <name>ATP</name>
        <dbReference type="ChEBI" id="CHEBI:30616"/>
    </ligand>
</feature>
<feature type="transmembrane region" description="Helical" evidence="28">
    <location>
        <begin position="109"/>
        <end position="127"/>
    </location>
</feature>
<keyword evidence="8 28" id="KW-0812">Transmembrane</keyword>
<dbReference type="GO" id="GO:0004674">
    <property type="term" value="F:protein serine/threonine kinase activity"/>
    <property type="evidence" value="ECO:0007669"/>
    <property type="project" value="UniProtKB-KW"/>
</dbReference>
<evidence type="ECO:0000256" key="25">
    <source>
        <dbReference type="ARBA" id="ARBA00048679"/>
    </source>
</evidence>
<feature type="compositionally biased region" description="Low complexity" evidence="27">
    <location>
        <begin position="1803"/>
        <end position="1815"/>
    </location>
</feature>
<evidence type="ECO:0000256" key="3">
    <source>
        <dbReference type="ARBA" id="ARBA00022448"/>
    </source>
</evidence>
<dbReference type="EC" id="2.7.11.1" evidence="2"/>
<evidence type="ECO:0000259" key="31">
    <source>
        <dbReference type="PROSITE" id="PS51201"/>
    </source>
</evidence>
<evidence type="ECO:0000256" key="16">
    <source>
        <dbReference type="ARBA" id="ARBA00022882"/>
    </source>
</evidence>
<feature type="domain" description="RCK N-terminal" evidence="31">
    <location>
        <begin position="792"/>
        <end position="950"/>
    </location>
</feature>
<keyword evidence="14 26" id="KW-0067">ATP-binding</keyword>
<evidence type="ECO:0000313" key="34">
    <source>
        <dbReference type="WBParaSite" id="HDID_0000856501-mRNA-1"/>
    </source>
</evidence>
<dbReference type="STRING" id="6216.A0A158QFA1"/>
<evidence type="ECO:0000256" key="9">
    <source>
        <dbReference type="ARBA" id="ARBA00022723"/>
    </source>
</evidence>
<comment type="subcellular location">
    <subcellularLocation>
        <location evidence="1">Cell membrane</location>
        <topology evidence="1">Multi-pass membrane protein</topology>
    </subcellularLocation>
</comment>
<dbReference type="Proteomes" id="UP000274504">
    <property type="component" value="Unassembled WGS sequence"/>
</dbReference>
<dbReference type="Pfam" id="PF03493">
    <property type="entry name" value="BK_channel_a"/>
    <property type="match status" value="1"/>
</dbReference>
<comment type="similarity">
    <text evidence="23">Belongs to the protein kinase superfamily. CAMK Ser/Thr protein kinase family. Smok subfamily.</text>
</comment>
<keyword evidence="6" id="KW-0633">Potassium transport</keyword>
<dbReference type="CDD" id="cd14003">
    <property type="entry name" value="STKc_AMPK-like"/>
    <property type="match status" value="1"/>
</dbReference>
<evidence type="ECO:0000256" key="1">
    <source>
        <dbReference type="ARBA" id="ARBA00004651"/>
    </source>
</evidence>
<keyword evidence="17" id="KW-0630">Potassium</keyword>